<keyword evidence="2" id="KW-0178">Competence</keyword>
<dbReference type="PIRSF" id="PIRSF021292">
    <property type="entry name" value="Competence_ComGD"/>
    <property type="match status" value="1"/>
</dbReference>
<keyword evidence="5" id="KW-1185">Reference proteome</keyword>
<accession>A0ABU4FXY7</accession>
<keyword evidence="3" id="KW-0472">Membrane</keyword>
<dbReference type="PROSITE" id="PS00409">
    <property type="entry name" value="PROKAR_NTER_METHYL"/>
    <property type="match status" value="1"/>
</dbReference>
<keyword evidence="3" id="KW-0812">Transmembrane</keyword>
<evidence type="ECO:0000256" key="3">
    <source>
        <dbReference type="SAM" id="Phobius"/>
    </source>
</evidence>
<name>A0ABU4FXY7_9BACL</name>
<organism evidence="4 5">
    <name type="scientific">Sporosarcina aquimarina</name>
    <dbReference type="NCBI Taxonomy" id="114975"/>
    <lineage>
        <taxon>Bacteria</taxon>
        <taxon>Bacillati</taxon>
        <taxon>Bacillota</taxon>
        <taxon>Bacilli</taxon>
        <taxon>Bacillales</taxon>
        <taxon>Caryophanaceae</taxon>
        <taxon>Sporosarcina</taxon>
    </lineage>
</organism>
<dbReference type="NCBIfam" id="TIGR02532">
    <property type="entry name" value="IV_pilin_GFxxxE"/>
    <property type="match status" value="1"/>
</dbReference>
<reference evidence="4 5" key="1">
    <citation type="submission" date="2023-06" db="EMBL/GenBank/DDBJ databases">
        <title>Sporosarcina sp. nov., isolated from Korean traditional fermented seafood 'Jeotgal'.</title>
        <authorList>
            <person name="Yang A.-I."/>
            <person name="Shin N.-R."/>
        </authorList>
    </citation>
    <scope>NUCLEOTIDE SEQUENCE [LARGE SCALE GENOMIC DNA]</scope>
    <source>
        <strain evidence="4 5">KCTC3840</strain>
    </source>
</reference>
<dbReference type="InterPro" id="IPR016785">
    <property type="entry name" value="ComGD"/>
</dbReference>
<gene>
    <name evidence="4" type="ORF">QT716_02620</name>
</gene>
<evidence type="ECO:0000313" key="5">
    <source>
        <dbReference type="Proteomes" id="UP001280629"/>
    </source>
</evidence>
<feature type="transmembrane region" description="Helical" evidence="3">
    <location>
        <begin position="12"/>
        <end position="32"/>
    </location>
</feature>
<dbReference type="Gene3D" id="3.30.700.10">
    <property type="entry name" value="Glycoprotein, Type 4 Pilin"/>
    <property type="match status" value="1"/>
</dbReference>
<dbReference type="EMBL" id="JAUBDH010000002">
    <property type="protein sequence ID" value="MDW0108938.1"/>
    <property type="molecule type" value="Genomic_DNA"/>
</dbReference>
<evidence type="ECO:0000256" key="2">
    <source>
        <dbReference type="ARBA" id="ARBA00023287"/>
    </source>
</evidence>
<evidence type="ECO:0000313" key="4">
    <source>
        <dbReference type="EMBL" id="MDW0108938.1"/>
    </source>
</evidence>
<comment type="subcellular location">
    <subcellularLocation>
        <location evidence="1">Cell surface</location>
    </subcellularLocation>
</comment>
<dbReference type="SUPFAM" id="SSF54523">
    <property type="entry name" value="Pili subunits"/>
    <property type="match status" value="1"/>
</dbReference>
<dbReference type="RefSeq" id="WP_317934278.1">
    <property type="nucleotide sequence ID" value="NZ_JAUBDH010000002.1"/>
</dbReference>
<evidence type="ECO:0000256" key="1">
    <source>
        <dbReference type="ARBA" id="ARBA00004241"/>
    </source>
</evidence>
<comment type="caution">
    <text evidence="4">The sequence shown here is derived from an EMBL/GenBank/DDBJ whole genome shotgun (WGS) entry which is preliminary data.</text>
</comment>
<dbReference type="InterPro" id="IPR045584">
    <property type="entry name" value="Pilin-like"/>
</dbReference>
<sequence length="146" mass="16199">MTEVSSEQGMTLLELLLVLTIVGVLTIIVLPVSSGWTAVQSEQDALQAFQATVQQMQSYAIAHKASTNLSFSENGTVYTVTYLDSGKKKTTSFPPNFIFDSSSTLNKVDFQDNGDMFKTGSMIFQTSNGKKIIRFQFQKGRMLLYE</sequence>
<protein>
    <submittedName>
        <fullName evidence="4">Prepilin-type N-terminal cleavage/methylation domain-containing protein</fullName>
    </submittedName>
</protein>
<dbReference type="InterPro" id="IPR012902">
    <property type="entry name" value="N_methyl_site"/>
</dbReference>
<dbReference type="Pfam" id="PF07963">
    <property type="entry name" value="N_methyl"/>
    <property type="match status" value="1"/>
</dbReference>
<keyword evidence="3" id="KW-1133">Transmembrane helix</keyword>
<dbReference type="Proteomes" id="UP001280629">
    <property type="component" value="Unassembled WGS sequence"/>
</dbReference>
<proteinExistence type="predicted"/>